<dbReference type="eggNOG" id="COG3064">
    <property type="taxonomic scope" value="Bacteria"/>
</dbReference>
<accession>L0DJU8</accession>
<dbReference type="InterPro" id="IPR013783">
    <property type="entry name" value="Ig-like_fold"/>
</dbReference>
<evidence type="ECO:0000313" key="3">
    <source>
        <dbReference type="EMBL" id="AGA29532.1"/>
    </source>
</evidence>
<evidence type="ECO:0000256" key="1">
    <source>
        <dbReference type="SAM" id="MobiDB-lite"/>
    </source>
</evidence>
<organism evidence="3 4">
    <name type="scientific">Singulisphaera acidiphila (strain ATCC BAA-1392 / DSM 18658 / VKM B-2454 / MOB10)</name>
    <dbReference type="NCBI Taxonomy" id="886293"/>
    <lineage>
        <taxon>Bacteria</taxon>
        <taxon>Pseudomonadati</taxon>
        <taxon>Planctomycetota</taxon>
        <taxon>Planctomycetia</taxon>
        <taxon>Isosphaerales</taxon>
        <taxon>Isosphaeraceae</taxon>
        <taxon>Singulisphaera</taxon>
    </lineage>
</organism>
<dbReference type="HOGENOM" id="CLU_388167_0_0_0"/>
<dbReference type="RefSeq" id="WP_015248635.1">
    <property type="nucleotide sequence ID" value="NC_019892.1"/>
</dbReference>
<evidence type="ECO:0000313" key="4">
    <source>
        <dbReference type="Proteomes" id="UP000010798"/>
    </source>
</evidence>
<feature type="signal peptide" evidence="2">
    <location>
        <begin position="1"/>
        <end position="22"/>
    </location>
</feature>
<evidence type="ECO:0000256" key="2">
    <source>
        <dbReference type="SAM" id="SignalP"/>
    </source>
</evidence>
<keyword evidence="4" id="KW-1185">Reference proteome</keyword>
<feature type="compositionally biased region" description="Basic and acidic residues" evidence="1">
    <location>
        <begin position="79"/>
        <end position="93"/>
    </location>
</feature>
<dbReference type="Gene3D" id="2.60.120.380">
    <property type="match status" value="2"/>
</dbReference>
<sequence length="702" mass="74343">MPRPHWILTALALVMAPEFARAQTSYPMLTRVTPTAARRGETVEITIAGGGRFDGAWQLLCEEPGLSGKVLDAATPRAGDSKSAKRGGRRESGTVKATLTVAPDAPLGPREIRVATPQGISSVGLIVVVDDRVVSEADDAANDRPETGQVLELPAVVSGLIGKTEDVDWYSFTATAGQRLTFSVWANRLENKIHDLQTHFDPILAIHDAQGRELAVDDNHDFADPLLSYEFKEADTYHLQIRDTTYTGNANWTYVLHATSRPVATAIFPMAVNPGTKAEFEAHGVNLDESKKTLPLEVPANLKSGVHLMALPTERGTTLPVPLLSTPLPLALEEGDAPADIEKGQVVSLPVALSGRLLEPNDIDTYRFEAKKGQFYAFEVVARRSGAATDPVLRIVDLKNATQAEADDSPGSKDPRLDWTAPADGSYAVQVLDLHSRGGVEFGYVLLAEAAKPGFSLSCDPDKLNLGPGARVPLFVQVTRRAGFSGPVTIAWEGLPQGVTASPLTIPANMTQGVSVVSAAPDAQPAAALLRISGQAEIDGKPLIEIAEPKQEIYLPGGGRGLYPVQTIALAVTAESDITVEATPAAITLAPGKTATIDVTVTRHNGYDKGVNLAILLQHLGGTFANPLPPGVSIKETGSKTLLGPAETQGKIILEAKPDAAPCDKTPIAIMGHVSINFVVKTAYSSAPIFLTIPPKESPASK</sequence>
<reference evidence="3 4" key="1">
    <citation type="submission" date="2012-02" db="EMBL/GenBank/DDBJ databases">
        <title>Complete sequence of chromosome of Singulisphaera acidiphila DSM 18658.</title>
        <authorList>
            <consortium name="US DOE Joint Genome Institute (JGI-PGF)"/>
            <person name="Lucas S."/>
            <person name="Copeland A."/>
            <person name="Lapidus A."/>
            <person name="Glavina del Rio T."/>
            <person name="Dalin E."/>
            <person name="Tice H."/>
            <person name="Bruce D."/>
            <person name="Goodwin L."/>
            <person name="Pitluck S."/>
            <person name="Peters L."/>
            <person name="Ovchinnikova G."/>
            <person name="Chertkov O."/>
            <person name="Kyrpides N."/>
            <person name="Mavromatis K."/>
            <person name="Ivanova N."/>
            <person name="Brettin T."/>
            <person name="Detter J.C."/>
            <person name="Han C."/>
            <person name="Larimer F."/>
            <person name="Land M."/>
            <person name="Hauser L."/>
            <person name="Markowitz V."/>
            <person name="Cheng J.-F."/>
            <person name="Hugenholtz P."/>
            <person name="Woyke T."/>
            <person name="Wu D."/>
            <person name="Tindall B."/>
            <person name="Pomrenke H."/>
            <person name="Brambilla E."/>
            <person name="Klenk H.-P."/>
            <person name="Eisen J.A."/>
        </authorList>
    </citation>
    <scope>NUCLEOTIDE SEQUENCE [LARGE SCALE GENOMIC DNA]</scope>
    <source>
        <strain evidence="4">ATCC BAA-1392 / DSM 18658 / VKM B-2454 / MOB10</strain>
    </source>
</reference>
<dbReference type="Gene3D" id="2.60.40.10">
    <property type="entry name" value="Immunoglobulins"/>
    <property type="match status" value="1"/>
</dbReference>
<dbReference type="SUPFAM" id="SSF89260">
    <property type="entry name" value="Collagen-binding domain"/>
    <property type="match status" value="1"/>
</dbReference>
<dbReference type="AlphaFoldDB" id="L0DJU8"/>
<name>L0DJU8_SINAD</name>
<gene>
    <name evidence="3" type="ordered locus">Sinac_5384</name>
</gene>
<protein>
    <submittedName>
        <fullName evidence="3">Putative pre-peptidase</fullName>
    </submittedName>
</protein>
<dbReference type="KEGG" id="saci:Sinac_5384"/>
<proteinExistence type="predicted"/>
<keyword evidence="2" id="KW-0732">Signal</keyword>
<dbReference type="STRING" id="886293.Sinac_5384"/>
<dbReference type="OrthoDB" id="237792at2"/>
<feature type="region of interest" description="Disordered" evidence="1">
    <location>
        <begin position="71"/>
        <end position="93"/>
    </location>
</feature>
<feature type="chain" id="PRO_5003940205" evidence="2">
    <location>
        <begin position="23"/>
        <end position="702"/>
    </location>
</feature>
<dbReference type="EMBL" id="CP003364">
    <property type="protein sequence ID" value="AGA29532.1"/>
    <property type="molecule type" value="Genomic_DNA"/>
</dbReference>
<dbReference type="Proteomes" id="UP000010798">
    <property type="component" value="Chromosome"/>
</dbReference>